<evidence type="ECO:0000313" key="2">
    <source>
        <dbReference type="Proteomes" id="UP000740926"/>
    </source>
</evidence>
<sequence length="85" mass="9238">MMRATIFSCCASGELKSPGTATSASAARSWVSALMDCAAMRDNSRSIRCSRGCVISWRSRAVQALDPYISRYRSSIGVDPLMPTR</sequence>
<name>A0A9P7BZ54_9FUNG</name>
<dbReference type="Proteomes" id="UP000740926">
    <property type="component" value="Unassembled WGS sequence"/>
</dbReference>
<gene>
    <name evidence="1" type="ORF">G6F50_018481</name>
</gene>
<keyword evidence="2" id="KW-1185">Reference proteome</keyword>
<dbReference type="AlphaFoldDB" id="A0A9P7BZ54"/>
<evidence type="ECO:0000313" key="1">
    <source>
        <dbReference type="EMBL" id="KAG1525095.1"/>
    </source>
</evidence>
<protein>
    <submittedName>
        <fullName evidence="1">Uncharacterized protein</fullName>
    </submittedName>
</protein>
<proteinExistence type="predicted"/>
<organism evidence="1 2">
    <name type="scientific">Rhizopus delemar</name>
    <dbReference type="NCBI Taxonomy" id="936053"/>
    <lineage>
        <taxon>Eukaryota</taxon>
        <taxon>Fungi</taxon>
        <taxon>Fungi incertae sedis</taxon>
        <taxon>Mucoromycota</taxon>
        <taxon>Mucoromycotina</taxon>
        <taxon>Mucoromycetes</taxon>
        <taxon>Mucorales</taxon>
        <taxon>Mucorineae</taxon>
        <taxon>Rhizopodaceae</taxon>
        <taxon>Rhizopus</taxon>
    </lineage>
</organism>
<accession>A0A9P7BZ54</accession>
<comment type="caution">
    <text evidence="1">The sequence shown here is derived from an EMBL/GenBank/DDBJ whole genome shotgun (WGS) entry which is preliminary data.</text>
</comment>
<reference evidence="1 2" key="1">
    <citation type="journal article" date="2020" name="Microb. Genom.">
        <title>Genetic diversity of clinical and environmental Mucorales isolates obtained from an investigation of mucormycosis cases among solid organ transplant recipients.</title>
        <authorList>
            <person name="Nguyen M.H."/>
            <person name="Kaul D."/>
            <person name="Muto C."/>
            <person name="Cheng S.J."/>
            <person name="Richter R.A."/>
            <person name="Bruno V.M."/>
            <person name="Liu G."/>
            <person name="Beyhan S."/>
            <person name="Sundermann A.J."/>
            <person name="Mounaud S."/>
            <person name="Pasculle A.W."/>
            <person name="Nierman W.C."/>
            <person name="Driscoll E."/>
            <person name="Cumbie R."/>
            <person name="Clancy C.J."/>
            <person name="Dupont C.L."/>
        </authorList>
    </citation>
    <scope>NUCLEOTIDE SEQUENCE [LARGE SCALE GENOMIC DNA]</scope>
    <source>
        <strain evidence="1 2">GL24</strain>
    </source>
</reference>
<dbReference type="EMBL" id="JAANIU010018708">
    <property type="protein sequence ID" value="KAG1525095.1"/>
    <property type="molecule type" value="Genomic_DNA"/>
</dbReference>